<name>A0A1J7J465_9PEZI</name>
<accession>A0A1J7J465</accession>
<protein>
    <submittedName>
        <fullName evidence="2">Uncharacterized protein</fullName>
    </submittedName>
</protein>
<gene>
    <name evidence="2" type="ORF">CONLIGDRAFT_100673</name>
</gene>
<proteinExistence type="predicted"/>
<evidence type="ECO:0000313" key="2">
    <source>
        <dbReference type="EMBL" id="OIW24608.1"/>
    </source>
</evidence>
<dbReference type="InParanoid" id="A0A1J7J465"/>
<evidence type="ECO:0000313" key="3">
    <source>
        <dbReference type="Proteomes" id="UP000182658"/>
    </source>
</evidence>
<feature type="region of interest" description="Disordered" evidence="1">
    <location>
        <begin position="40"/>
        <end position="61"/>
    </location>
</feature>
<keyword evidence="3" id="KW-1185">Reference proteome</keyword>
<evidence type="ECO:0000256" key="1">
    <source>
        <dbReference type="SAM" id="MobiDB-lite"/>
    </source>
</evidence>
<feature type="compositionally biased region" description="Polar residues" evidence="1">
    <location>
        <begin position="149"/>
        <end position="164"/>
    </location>
</feature>
<dbReference type="EMBL" id="KV875103">
    <property type="protein sequence ID" value="OIW24608.1"/>
    <property type="molecule type" value="Genomic_DNA"/>
</dbReference>
<organism evidence="2 3">
    <name type="scientific">Coniochaeta ligniaria NRRL 30616</name>
    <dbReference type="NCBI Taxonomy" id="1408157"/>
    <lineage>
        <taxon>Eukaryota</taxon>
        <taxon>Fungi</taxon>
        <taxon>Dikarya</taxon>
        <taxon>Ascomycota</taxon>
        <taxon>Pezizomycotina</taxon>
        <taxon>Sordariomycetes</taxon>
        <taxon>Sordariomycetidae</taxon>
        <taxon>Coniochaetales</taxon>
        <taxon>Coniochaetaceae</taxon>
        <taxon>Coniochaeta</taxon>
    </lineage>
</organism>
<feature type="region of interest" description="Disordered" evidence="1">
    <location>
        <begin position="148"/>
        <end position="181"/>
    </location>
</feature>
<dbReference type="AlphaFoldDB" id="A0A1J7J465"/>
<reference evidence="2 3" key="1">
    <citation type="submission" date="2016-10" db="EMBL/GenBank/DDBJ databases">
        <title>Draft genome sequence of Coniochaeta ligniaria NRRL30616, a lignocellulolytic fungus for bioabatement of inhibitors in plant biomass hydrolysates.</title>
        <authorList>
            <consortium name="DOE Joint Genome Institute"/>
            <person name="Jimenez D.J."/>
            <person name="Hector R.E."/>
            <person name="Riley R."/>
            <person name="Sun H."/>
            <person name="Grigoriev I.V."/>
            <person name="Van Elsas J.D."/>
            <person name="Nichols N.N."/>
        </authorList>
    </citation>
    <scope>NUCLEOTIDE SEQUENCE [LARGE SCALE GENOMIC DNA]</scope>
    <source>
        <strain evidence="2 3">NRRL 30616</strain>
    </source>
</reference>
<dbReference type="Proteomes" id="UP000182658">
    <property type="component" value="Unassembled WGS sequence"/>
</dbReference>
<feature type="compositionally biased region" description="Polar residues" evidence="1">
    <location>
        <begin position="40"/>
        <end position="53"/>
    </location>
</feature>
<sequence length="181" mass="19467">MSTETRHEGANHYNSWLSHEEALLQCDGLGQNRPSLHTYSSVQKGASASSATSGLPGGLPAKMPHRVLASATGTEYMRRTVCSRRVDCRSVPSGGSSLFPQRRGSCTRSFLPLPWPLRQPSCPILRPDSRSTDFSKDVRLVDMVLPRGSISTGFPQAKPTSTSAAAPLKTQVPDSRATDSA</sequence>